<dbReference type="AlphaFoldDB" id="A0A662Z263"/>
<keyword evidence="13" id="KW-0902">Two-component regulatory system</keyword>
<keyword evidence="9" id="KW-0547">Nucleotide-binding</keyword>
<keyword evidence="22" id="KW-1185">Reference proteome</keyword>
<dbReference type="InterPro" id="IPR005467">
    <property type="entry name" value="His_kinase_dom"/>
</dbReference>
<evidence type="ECO:0000256" key="14">
    <source>
        <dbReference type="ARBA" id="ARBA00023136"/>
    </source>
</evidence>
<dbReference type="SMART" id="SM00387">
    <property type="entry name" value="HATPase_c"/>
    <property type="match status" value="1"/>
</dbReference>
<evidence type="ECO:0000256" key="5">
    <source>
        <dbReference type="ARBA" id="ARBA00022475"/>
    </source>
</evidence>
<evidence type="ECO:0000259" key="17">
    <source>
        <dbReference type="PROSITE" id="PS50109"/>
    </source>
</evidence>
<dbReference type="FunFam" id="3.30.565.10:FF:000006">
    <property type="entry name" value="Sensor histidine kinase WalK"/>
    <property type="match status" value="1"/>
</dbReference>
<dbReference type="SMART" id="SM00304">
    <property type="entry name" value="HAMP"/>
    <property type="match status" value="1"/>
</dbReference>
<evidence type="ECO:0000256" key="15">
    <source>
        <dbReference type="SAM" id="Coils"/>
    </source>
</evidence>
<evidence type="ECO:0000256" key="10">
    <source>
        <dbReference type="ARBA" id="ARBA00022777"/>
    </source>
</evidence>
<feature type="transmembrane region" description="Helical" evidence="16">
    <location>
        <begin position="12"/>
        <end position="34"/>
    </location>
</feature>
<evidence type="ECO:0000256" key="7">
    <source>
        <dbReference type="ARBA" id="ARBA00022679"/>
    </source>
</evidence>
<feature type="domain" description="PAC" evidence="19">
    <location>
        <begin position="327"/>
        <end position="382"/>
    </location>
</feature>
<keyword evidence="12 16" id="KW-1133">Transmembrane helix</keyword>
<evidence type="ECO:0000256" key="1">
    <source>
        <dbReference type="ARBA" id="ARBA00000085"/>
    </source>
</evidence>
<dbReference type="RefSeq" id="WP_091474176.1">
    <property type="nucleotide sequence ID" value="NZ_FOIT01000002.1"/>
</dbReference>
<dbReference type="EC" id="2.7.13.3" evidence="3"/>
<dbReference type="NCBIfam" id="NF033092">
    <property type="entry name" value="HK_WalK"/>
    <property type="match status" value="1"/>
</dbReference>
<dbReference type="Gene3D" id="1.10.287.130">
    <property type="match status" value="1"/>
</dbReference>
<dbReference type="Pfam" id="PF00512">
    <property type="entry name" value="HisKA"/>
    <property type="match status" value="1"/>
</dbReference>
<dbReference type="PROSITE" id="PS50112">
    <property type="entry name" value="PAS"/>
    <property type="match status" value="1"/>
</dbReference>
<dbReference type="Pfam" id="PF23846">
    <property type="entry name" value="Cache_WalK"/>
    <property type="match status" value="1"/>
</dbReference>
<dbReference type="Pfam" id="PF00672">
    <property type="entry name" value="HAMP"/>
    <property type="match status" value="1"/>
</dbReference>
<dbReference type="PRINTS" id="PR00344">
    <property type="entry name" value="BCTRLSENSOR"/>
</dbReference>
<proteinExistence type="predicted"/>
<accession>A0A662Z263</accession>
<dbReference type="InterPro" id="IPR050351">
    <property type="entry name" value="BphY/WalK/GraS-like"/>
</dbReference>
<dbReference type="PANTHER" id="PTHR45453:SF1">
    <property type="entry name" value="PHOSPHATE REGULON SENSOR PROTEIN PHOR"/>
    <property type="match status" value="1"/>
</dbReference>
<feature type="transmembrane region" description="Helical" evidence="16">
    <location>
        <begin position="185"/>
        <end position="205"/>
    </location>
</feature>
<dbReference type="InterPro" id="IPR000014">
    <property type="entry name" value="PAS"/>
</dbReference>
<dbReference type="GO" id="GO:0004721">
    <property type="term" value="F:phosphoprotein phosphatase activity"/>
    <property type="evidence" value="ECO:0007669"/>
    <property type="project" value="TreeGrafter"/>
</dbReference>
<dbReference type="Gene3D" id="3.30.565.10">
    <property type="entry name" value="Histidine kinase-like ATPase, C-terminal domain"/>
    <property type="match status" value="1"/>
</dbReference>
<evidence type="ECO:0000256" key="16">
    <source>
        <dbReference type="SAM" id="Phobius"/>
    </source>
</evidence>
<dbReference type="SMART" id="SM00388">
    <property type="entry name" value="HisKA"/>
    <property type="match status" value="1"/>
</dbReference>
<dbReference type="GO" id="GO:0000155">
    <property type="term" value="F:phosphorelay sensor kinase activity"/>
    <property type="evidence" value="ECO:0007669"/>
    <property type="project" value="InterPro"/>
</dbReference>
<evidence type="ECO:0000259" key="19">
    <source>
        <dbReference type="PROSITE" id="PS50113"/>
    </source>
</evidence>
<evidence type="ECO:0000256" key="13">
    <source>
        <dbReference type="ARBA" id="ARBA00023012"/>
    </source>
</evidence>
<dbReference type="SUPFAM" id="SSF55874">
    <property type="entry name" value="ATPase domain of HSP90 chaperone/DNA topoisomerase II/histidine kinase"/>
    <property type="match status" value="1"/>
</dbReference>
<evidence type="ECO:0000259" key="18">
    <source>
        <dbReference type="PROSITE" id="PS50112"/>
    </source>
</evidence>
<evidence type="ECO:0000256" key="11">
    <source>
        <dbReference type="ARBA" id="ARBA00022840"/>
    </source>
</evidence>
<evidence type="ECO:0000256" key="4">
    <source>
        <dbReference type="ARBA" id="ARBA00017772"/>
    </source>
</evidence>
<evidence type="ECO:0000256" key="8">
    <source>
        <dbReference type="ARBA" id="ARBA00022692"/>
    </source>
</evidence>
<feature type="domain" description="Histidine kinase" evidence="17">
    <location>
        <begin position="386"/>
        <end position="606"/>
    </location>
</feature>
<dbReference type="OrthoDB" id="9813151at2"/>
<gene>
    <name evidence="21" type="ORF">SAMN05192557_0832</name>
</gene>
<keyword evidence="6" id="KW-0597">Phosphoprotein</keyword>
<evidence type="ECO:0000256" key="6">
    <source>
        <dbReference type="ARBA" id="ARBA00022553"/>
    </source>
</evidence>
<dbReference type="PROSITE" id="PS50109">
    <property type="entry name" value="HIS_KIN"/>
    <property type="match status" value="1"/>
</dbReference>
<keyword evidence="15" id="KW-0175">Coiled coil</keyword>
<dbReference type="SUPFAM" id="SSF47384">
    <property type="entry name" value="Homodimeric domain of signal transducing histidine kinase"/>
    <property type="match status" value="1"/>
</dbReference>
<comment type="subcellular location">
    <subcellularLocation>
        <location evidence="2">Cell membrane</location>
        <topology evidence="2">Multi-pass membrane protein</topology>
    </subcellularLocation>
</comment>
<comment type="catalytic activity">
    <reaction evidence="1">
        <text>ATP + protein L-histidine = ADP + protein N-phospho-L-histidine.</text>
        <dbReference type="EC" id="2.7.13.3"/>
    </reaction>
</comment>
<dbReference type="InterPro" id="IPR003594">
    <property type="entry name" value="HATPase_dom"/>
</dbReference>
<feature type="coiled-coil region" evidence="15">
    <location>
        <begin position="58"/>
        <end position="85"/>
    </location>
</feature>
<dbReference type="PROSITE" id="PS50113">
    <property type="entry name" value="PAC"/>
    <property type="match status" value="1"/>
</dbReference>
<dbReference type="InterPro" id="IPR036097">
    <property type="entry name" value="HisK_dim/P_sf"/>
</dbReference>
<dbReference type="InterPro" id="IPR057640">
    <property type="entry name" value="Cache_WalK"/>
</dbReference>
<dbReference type="GO" id="GO:0005886">
    <property type="term" value="C:plasma membrane"/>
    <property type="evidence" value="ECO:0007669"/>
    <property type="project" value="UniProtKB-SubCell"/>
</dbReference>
<keyword evidence="7" id="KW-0808">Transferase</keyword>
<reference evidence="21 22" key="1">
    <citation type="submission" date="2016-10" db="EMBL/GenBank/DDBJ databases">
        <authorList>
            <person name="Varghese N."/>
            <person name="Submissions S."/>
        </authorList>
    </citation>
    <scope>NUCLEOTIDE SEQUENCE [LARGE SCALE GENOMIC DNA]</scope>
    <source>
        <strain evidence="21 22">IBRC-M10081</strain>
    </source>
</reference>
<dbReference type="InterPro" id="IPR003661">
    <property type="entry name" value="HisK_dim/P_dom"/>
</dbReference>
<dbReference type="CDD" id="cd00075">
    <property type="entry name" value="HATPase"/>
    <property type="match status" value="1"/>
</dbReference>
<dbReference type="Pfam" id="PF02518">
    <property type="entry name" value="HATPase_c"/>
    <property type="match status" value="1"/>
</dbReference>
<feature type="domain" description="HAMP" evidence="20">
    <location>
        <begin position="206"/>
        <end position="258"/>
    </location>
</feature>
<dbReference type="CDD" id="cd06225">
    <property type="entry name" value="HAMP"/>
    <property type="match status" value="1"/>
</dbReference>
<dbReference type="InterPro" id="IPR004358">
    <property type="entry name" value="Sig_transdc_His_kin-like_C"/>
</dbReference>
<dbReference type="Proteomes" id="UP000243605">
    <property type="component" value="Unassembled WGS sequence"/>
</dbReference>
<dbReference type="FunFam" id="1.10.287.130:FF:000001">
    <property type="entry name" value="Two-component sensor histidine kinase"/>
    <property type="match status" value="1"/>
</dbReference>
<dbReference type="GO" id="GO:0016036">
    <property type="term" value="P:cellular response to phosphate starvation"/>
    <property type="evidence" value="ECO:0007669"/>
    <property type="project" value="TreeGrafter"/>
</dbReference>
<dbReference type="InterPro" id="IPR035965">
    <property type="entry name" value="PAS-like_dom_sf"/>
</dbReference>
<dbReference type="PROSITE" id="PS50885">
    <property type="entry name" value="HAMP"/>
    <property type="match status" value="1"/>
</dbReference>
<dbReference type="Pfam" id="PF13426">
    <property type="entry name" value="PAS_9"/>
    <property type="match status" value="1"/>
</dbReference>
<dbReference type="GO" id="GO:0005524">
    <property type="term" value="F:ATP binding"/>
    <property type="evidence" value="ECO:0007669"/>
    <property type="project" value="UniProtKB-KW"/>
</dbReference>
<dbReference type="InterPro" id="IPR036890">
    <property type="entry name" value="HATPase_C_sf"/>
</dbReference>
<evidence type="ECO:0000313" key="21">
    <source>
        <dbReference type="EMBL" id="SEV92976.1"/>
    </source>
</evidence>
<dbReference type="Gene3D" id="3.30.450.20">
    <property type="entry name" value="PAS domain"/>
    <property type="match status" value="2"/>
</dbReference>
<sequence length="614" mass="70155">MKQFFKNLQSLQIKIVLIYVLLIVIGMQIIGLFFTNTLERQLTENFKDNISAQATTIQSRIQSLYEEYEEDVDTLQDELSVVLRDYSNRTEINEIRFVNVDNILLATSSLSNESLVNTRVSMPTTAEALQTGTQNEEIYLNVESNNQRVWILNQPVYVDGSLVGVIYIASHIEAIFIQLDQINNIFIIATGIALVITVLLGFFIARTITKPIMDMRNQALQMSEGDYTSRVKVYSKDEIGELAEGFNILSKRVQEAQANTESEKNRLDSVITHMSDGVLATDRRGRVRVVNAMAMYMLGKTEEEVYNQDLMTLLNLNEEMDLEDIKKEISERTVTGLAEDSRFSSIRISFSAIVKDTGFINGYIAVLHDVTEQEKVDNERREFVANVSHELRTPLTSMKSYIEALQDGAYKDEVLATKFLGVTRDETDRMSRLVEDLLQLSRMDNDAEEISRELVDFNSFLNRIVDRFEMSHKDTVTFIRTFPDEAIFTEIALDKMMQVLDNVITNAIKYSNNTDKRVEIRLRQNKLYNRLTLQIKDNGLGIPAGKINRIFDRFYRVDKGRARKMGGTGLGLAISKEIIEAHEGKIWASSIETEGTSIYINLPIMNIDEDDWDD</sequence>
<dbReference type="CDD" id="cd00082">
    <property type="entry name" value="HisKA"/>
    <property type="match status" value="1"/>
</dbReference>
<organism evidence="21 22">
    <name type="scientific">Aliicoccus persicus</name>
    <dbReference type="NCBI Taxonomy" id="930138"/>
    <lineage>
        <taxon>Bacteria</taxon>
        <taxon>Bacillati</taxon>
        <taxon>Bacillota</taxon>
        <taxon>Bacilli</taxon>
        <taxon>Bacillales</taxon>
        <taxon>Staphylococcaceae</taxon>
        <taxon>Aliicoccus</taxon>
    </lineage>
</organism>
<dbReference type="NCBIfam" id="TIGR00229">
    <property type="entry name" value="sensory_box"/>
    <property type="match status" value="1"/>
</dbReference>
<dbReference type="SUPFAM" id="SSF158472">
    <property type="entry name" value="HAMP domain-like"/>
    <property type="match status" value="1"/>
</dbReference>
<evidence type="ECO:0000313" key="22">
    <source>
        <dbReference type="Proteomes" id="UP000243605"/>
    </source>
</evidence>
<dbReference type="EMBL" id="FOIT01000002">
    <property type="protein sequence ID" value="SEV92976.1"/>
    <property type="molecule type" value="Genomic_DNA"/>
</dbReference>
<evidence type="ECO:0000256" key="2">
    <source>
        <dbReference type="ARBA" id="ARBA00004651"/>
    </source>
</evidence>
<dbReference type="SUPFAM" id="SSF55785">
    <property type="entry name" value="PYP-like sensor domain (PAS domain)"/>
    <property type="match status" value="1"/>
</dbReference>
<keyword evidence="14 16" id="KW-0472">Membrane</keyword>
<feature type="domain" description="PAS" evidence="18">
    <location>
        <begin position="263"/>
        <end position="337"/>
    </location>
</feature>
<dbReference type="CDD" id="cd00130">
    <property type="entry name" value="PAS"/>
    <property type="match status" value="1"/>
</dbReference>
<evidence type="ECO:0000256" key="9">
    <source>
        <dbReference type="ARBA" id="ARBA00022741"/>
    </source>
</evidence>
<keyword evidence="8 16" id="KW-0812">Transmembrane</keyword>
<keyword evidence="11" id="KW-0067">ATP-binding</keyword>
<dbReference type="InterPro" id="IPR049814">
    <property type="entry name" value="Resp_reg_WalK"/>
</dbReference>
<name>A0A662Z263_9STAP</name>
<evidence type="ECO:0000256" key="12">
    <source>
        <dbReference type="ARBA" id="ARBA00022989"/>
    </source>
</evidence>
<dbReference type="InterPro" id="IPR003660">
    <property type="entry name" value="HAMP_dom"/>
</dbReference>
<dbReference type="PANTHER" id="PTHR45453">
    <property type="entry name" value="PHOSPHATE REGULON SENSOR PROTEIN PHOR"/>
    <property type="match status" value="1"/>
</dbReference>
<evidence type="ECO:0000256" key="3">
    <source>
        <dbReference type="ARBA" id="ARBA00012438"/>
    </source>
</evidence>
<keyword evidence="10 21" id="KW-0418">Kinase</keyword>
<dbReference type="SMART" id="SM00091">
    <property type="entry name" value="PAS"/>
    <property type="match status" value="1"/>
</dbReference>
<dbReference type="InterPro" id="IPR000700">
    <property type="entry name" value="PAS-assoc_C"/>
</dbReference>
<protein>
    <recommendedName>
        <fullName evidence="4">Sensor protein kinase WalK</fullName>
        <ecNumber evidence="3">2.7.13.3</ecNumber>
    </recommendedName>
</protein>
<dbReference type="Gene3D" id="1.10.8.500">
    <property type="entry name" value="HAMP domain in histidine kinase"/>
    <property type="match status" value="1"/>
</dbReference>
<keyword evidence="5" id="KW-1003">Cell membrane</keyword>
<evidence type="ECO:0000259" key="20">
    <source>
        <dbReference type="PROSITE" id="PS50885"/>
    </source>
</evidence>